<feature type="transmembrane region" description="Helical" evidence="8">
    <location>
        <begin position="346"/>
        <end position="363"/>
    </location>
</feature>
<dbReference type="InterPro" id="IPR004638">
    <property type="entry name" value="EmrB-like"/>
</dbReference>
<keyword evidence="3" id="KW-0813">Transport</keyword>
<dbReference type="SUPFAM" id="SSF103473">
    <property type="entry name" value="MFS general substrate transporter"/>
    <property type="match status" value="1"/>
</dbReference>
<reference evidence="10 11" key="1">
    <citation type="submission" date="2021-12" db="EMBL/GenBank/DDBJ databases">
        <title>Discovery of the Pendulisporaceae a myxobacterial family with distinct sporulation behavior and unique specialized metabolism.</title>
        <authorList>
            <person name="Garcia R."/>
            <person name="Popoff A."/>
            <person name="Bader C.D."/>
            <person name="Loehr J."/>
            <person name="Walesch S."/>
            <person name="Walt C."/>
            <person name="Boldt J."/>
            <person name="Bunk B."/>
            <person name="Haeckl F.J.F.P.J."/>
            <person name="Gunesch A.P."/>
            <person name="Birkelbach J."/>
            <person name="Nuebel U."/>
            <person name="Pietschmann T."/>
            <person name="Bach T."/>
            <person name="Mueller R."/>
        </authorList>
    </citation>
    <scope>NUCLEOTIDE SEQUENCE [LARGE SCALE GENOMIC DNA]</scope>
    <source>
        <strain evidence="10 11">MSr11954</strain>
    </source>
</reference>
<feature type="transmembrane region" description="Helical" evidence="8">
    <location>
        <begin position="243"/>
        <end position="261"/>
    </location>
</feature>
<evidence type="ECO:0000256" key="7">
    <source>
        <dbReference type="ARBA" id="ARBA00023136"/>
    </source>
</evidence>
<dbReference type="Gene3D" id="1.20.1720.10">
    <property type="entry name" value="Multidrug resistance protein D"/>
    <property type="match status" value="1"/>
</dbReference>
<evidence type="ECO:0000313" key="11">
    <source>
        <dbReference type="Proteomes" id="UP001370348"/>
    </source>
</evidence>
<feature type="transmembrane region" description="Helical" evidence="8">
    <location>
        <begin position="212"/>
        <end position="231"/>
    </location>
</feature>
<dbReference type="PANTHER" id="PTHR42718">
    <property type="entry name" value="MAJOR FACILITATOR SUPERFAMILY MULTIDRUG TRANSPORTER MFSC"/>
    <property type="match status" value="1"/>
</dbReference>
<evidence type="ECO:0000313" key="10">
    <source>
        <dbReference type="EMBL" id="WXB16748.1"/>
    </source>
</evidence>
<protein>
    <submittedName>
        <fullName evidence="10">DHA2 family efflux MFS transporter permease subunit</fullName>
    </submittedName>
</protein>
<feature type="transmembrane region" description="Helical" evidence="8">
    <location>
        <begin position="152"/>
        <end position="173"/>
    </location>
</feature>
<keyword evidence="11" id="KW-1185">Reference proteome</keyword>
<feature type="transmembrane region" description="Helical" evidence="8">
    <location>
        <begin position="91"/>
        <end position="110"/>
    </location>
</feature>
<dbReference type="PROSITE" id="PS50850">
    <property type="entry name" value="MFS"/>
    <property type="match status" value="1"/>
</dbReference>
<feature type="transmembrane region" description="Helical" evidence="8">
    <location>
        <begin position="498"/>
        <end position="516"/>
    </location>
</feature>
<organism evidence="10 11">
    <name type="scientific">Pendulispora albinea</name>
    <dbReference type="NCBI Taxonomy" id="2741071"/>
    <lineage>
        <taxon>Bacteria</taxon>
        <taxon>Pseudomonadati</taxon>
        <taxon>Myxococcota</taxon>
        <taxon>Myxococcia</taxon>
        <taxon>Myxococcales</taxon>
        <taxon>Sorangiineae</taxon>
        <taxon>Pendulisporaceae</taxon>
        <taxon>Pendulispora</taxon>
    </lineage>
</organism>
<dbReference type="InterPro" id="IPR020846">
    <property type="entry name" value="MFS_dom"/>
</dbReference>
<sequence length="529" mass="56461">MTAAVSNAGPLTQVAPARTVNKWGVAAAVSLGALLELIDTSIVNVALSDMQATLGATLSQVSWVVSSYAIANVIILPLTAWLGHRFGKKQYFLFSLLGFTFASVLCGFSTTLPMLIAARILQGLTGGGLMAKAQAILFETFPKEEQMLAQSVFGLIVISGPAIGPTLGGYLVTNVDWRWIFFVNVPVGAVAVALTMYFLPPDRAEDRVTSKIDWTAIGLLAIGLGALQAVLEEGNDEDWFESSAIVFGMVMAVVGLVAFTVRSLRSDHPVVDLRVLRYRSLWSGSLLSIVLGMTLYGALFAIPIFAQSIMQYSSQQTGMLLLPGAIASAVAMVIISKILGKVDPRIALAGGSMVLIGAVLWLASLTPDTGGHDLFWPLILRSFGTVFMFMPLNTATLGPVPTKDIGTATGFFNLTRQLGGSIGVALLSTMLSRRQQYHRAMLVEHVIPSDTFTTERVDQLTRMLMGKGMVLEEARQKALGLLDATVNKQAAVLSFSDTFWATAALLVVFLPLILLLGKPPKGAKVSAGH</sequence>
<evidence type="ECO:0000256" key="8">
    <source>
        <dbReference type="SAM" id="Phobius"/>
    </source>
</evidence>
<keyword evidence="5 8" id="KW-0812">Transmembrane</keyword>
<comment type="subcellular location">
    <subcellularLocation>
        <location evidence="1">Cell membrane</location>
        <topology evidence="1">Multi-pass membrane protein</topology>
    </subcellularLocation>
</comment>
<gene>
    <name evidence="10" type="ORF">LZC94_05590</name>
</gene>
<dbReference type="PANTHER" id="PTHR42718:SF9">
    <property type="entry name" value="MAJOR FACILITATOR SUPERFAMILY MULTIDRUG TRANSPORTER MFSC"/>
    <property type="match status" value="1"/>
</dbReference>
<name>A0ABZ2M0L3_9BACT</name>
<proteinExistence type="inferred from homology"/>
<keyword evidence="6 8" id="KW-1133">Transmembrane helix</keyword>
<evidence type="ECO:0000256" key="5">
    <source>
        <dbReference type="ARBA" id="ARBA00022692"/>
    </source>
</evidence>
<feature type="transmembrane region" description="Helical" evidence="8">
    <location>
        <begin position="410"/>
        <end position="431"/>
    </location>
</feature>
<feature type="transmembrane region" description="Helical" evidence="8">
    <location>
        <begin position="179"/>
        <end position="200"/>
    </location>
</feature>
<feature type="domain" description="Major facilitator superfamily (MFS) profile" evidence="9">
    <location>
        <begin position="25"/>
        <end position="521"/>
    </location>
</feature>
<dbReference type="NCBIfam" id="TIGR00711">
    <property type="entry name" value="efflux_EmrB"/>
    <property type="match status" value="1"/>
</dbReference>
<accession>A0ABZ2M0L3</accession>
<feature type="transmembrane region" description="Helical" evidence="8">
    <location>
        <begin position="281"/>
        <end position="306"/>
    </location>
</feature>
<evidence type="ECO:0000259" key="9">
    <source>
        <dbReference type="PROSITE" id="PS50850"/>
    </source>
</evidence>
<evidence type="ECO:0000256" key="4">
    <source>
        <dbReference type="ARBA" id="ARBA00022475"/>
    </source>
</evidence>
<keyword evidence="7 8" id="KW-0472">Membrane</keyword>
<dbReference type="RefSeq" id="WP_394826378.1">
    <property type="nucleotide sequence ID" value="NZ_CP089984.1"/>
</dbReference>
<evidence type="ECO:0000256" key="1">
    <source>
        <dbReference type="ARBA" id="ARBA00004651"/>
    </source>
</evidence>
<dbReference type="Gene3D" id="1.20.1250.20">
    <property type="entry name" value="MFS general substrate transporter like domains"/>
    <property type="match status" value="1"/>
</dbReference>
<evidence type="ECO:0000256" key="2">
    <source>
        <dbReference type="ARBA" id="ARBA00008537"/>
    </source>
</evidence>
<dbReference type="CDD" id="cd17503">
    <property type="entry name" value="MFS_LmrB_MDR_like"/>
    <property type="match status" value="1"/>
</dbReference>
<dbReference type="Pfam" id="PF07690">
    <property type="entry name" value="MFS_1"/>
    <property type="match status" value="1"/>
</dbReference>
<dbReference type="InterPro" id="IPR011701">
    <property type="entry name" value="MFS"/>
</dbReference>
<feature type="transmembrane region" description="Helical" evidence="8">
    <location>
        <begin position="116"/>
        <end position="140"/>
    </location>
</feature>
<feature type="transmembrane region" description="Helical" evidence="8">
    <location>
        <begin position="63"/>
        <end position="84"/>
    </location>
</feature>
<feature type="transmembrane region" description="Helical" evidence="8">
    <location>
        <begin position="375"/>
        <end position="398"/>
    </location>
</feature>
<dbReference type="InterPro" id="IPR036259">
    <property type="entry name" value="MFS_trans_sf"/>
</dbReference>
<dbReference type="Proteomes" id="UP001370348">
    <property type="component" value="Chromosome"/>
</dbReference>
<feature type="transmembrane region" description="Helical" evidence="8">
    <location>
        <begin position="318"/>
        <end position="339"/>
    </location>
</feature>
<comment type="similarity">
    <text evidence="2">Belongs to the major facilitator superfamily. EmrB family.</text>
</comment>
<evidence type="ECO:0000256" key="3">
    <source>
        <dbReference type="ARBA" id="ARBA00022448"/>
    </source>
</evidence>
<keyword evidence="4" id="KW-1003">Cell membrane</keyword>
<dbReference type="EMBL" id="CP089984">
    <property type="protein sequence ID" value="WXB16748.1"/>
    <property type="molecule type" value="Genomic_DNA"/>
</dbReference>
<evidence type="ECO:0000256" key="6">
    <source>
        <dbReference type="ARBA" id="ARBA00022989"/>
    </source>
</evidence>